<dbReference type="PROSITE" id="PS00041">
    <property type="entry name" value="HTH_ARAC_FAMILY_1"/>
    <property type="match status" value="1"/>
</dbReference>
<dbReference type="CDD" id="cd06124">
    <property type="entry name" value="cupin_NimR-like_N"/>
    <property type="match status" value="1"/>
</dbReference>
<dbReference type="InterPro" id="IPR018060">
    <property type="entry name" value="HTH_AraC"/>
</dbReference>
<dbReference type="PRINTS" id="PR00032">
    <property type="entry name" value="HTHARAC"/>
</dbReference>
<proteinExistence type="predicted"/>
<evidence type="ECO:0000259" key="7">
    <source>
        <dbReference type="PROSITE" id="PS01124"/>
    </source>
</evidence>
<evidence type="ECO:0000256" key="4">
    <source>
        <dbReference type="ARBA" id="ARBA00023159"/>
    </source>
</evidence>
<keyword evidence="2" id="KW-0805">Transcription regulation</keyword>
<name>A0A6S7DSZ4_9BURK</name>
<sequence>MAGRIGTLEKTVYRRLDMNHREMDKPKSPAASRSRKPADLDLFPYESSLRPVAALAVDYEDGHRVRRHRHRRSQLVYAISGVMVVDTDAGIWVVPPTRGVWVPAWVSHAIRMSGEPRMRTVFVEPGAAAHLPTECCVLSISPLLRELMVAAAEVPLDWQPGTRDGRLMMLLLDELKQEPVLPLHLPQPSEPRLARICRAIVRHPERQAGAADWARELGVDPKTVHRLFLRHTGMTFGRWRQQARLLAAMERLARGERVLDVALDLGYDSPSAFAAMFRKALGEPPSAFAARGTASA</sequence>
<keyword evidence="9" id="KW-1185">Reference proteome</keyword>
<reference evidence="8 9" key="1">
    <citation type="submission" date="2020-04" db="EMBL/GenBank/DDBJ databases">
        <authorList>
            <person name="De Canck E."/>
        </authorList>
    </citation>
    <scope>NUCLEOTIDE SEQUENCE [LARGE SCALE GENOMIC DNA]</scope>
    <source>
        <strain evidence="8 9">LMG 26841</strain>
    </source>
</reference>
<evidence type="ECO:0000256" key="1">
    <source>
        <dbReference type="ARBA" id="ARBA00022491"/>
    </source>
</evidence>
<dbReference type="PANTHER" id="PTHR11019:SF159">
    <property type="entry name" value="TRANSCRIPTIONAL REGULATOR-RELATED"/>
    <property type="match status" value="1"/>
</dbReference>
<dbReference type="SMART" id="SM00342">
    <property type="entry name" value="HTH_ARAC"/>
    <property type="match status" value="1"/>
</dbReference>
<evidence type="ECO:0000313" key="8">
    <source>
        <dbReference type="EMBL" id="CAB3838880.1"/>
    </source>
</evidence>
<dbReference type="InterPro" id="IPR003313">
    <property type="entry name" value="AraC-bd"/>
</dbReference>
<organism evidence="8 9">
    <name type="scientific">Achromobacter dolens</name>
    <dbReference type="NCBI Taxonomy" id="1287738"/>
    <lineage>
        <taxon>Bacteria</taxon>
        <taxon>Pseudomonadati</taxon>
        <taxon>Pseudomonadota</taxon>
        <taxon>Betaproteobacteria</taxon>
        <taxon>Burkholderiales</taxon>
        <taxon>Alcaligenaceae</taxon>
        <taxon>Achromobacter</taxon>
    </lineage>
</organism>
<dbReference type="InterPro" id="IPR011051">
    <property type="entry name" value="RmlC_Cupin_sf"/>
</dbReference>
<dbReference type="InterPro" id="IPR020449">
    <property type="entry name" value="Tscrpt_reg_AraC-type_HTH"/>
</dbReference>
<accession>A0A6S7DSZ4</accession>
<dbReference type="EMBL" id="CADIKW010000002">
    <property type="protein sequence ID" value="CAB3838880.1"/>
    <property type="molecule type" value="Genomic_DNA"/>
</dbReference>
<dbReference type="Proteomes" id="UP000494272">
    <property type="component" value="Unassembled WGS sequence"/>
</dbReference>
<dbReference type="PROSITE" id="PS01124">
    <property type="entry name" value="HTH_ARAC_FAMILY_2"/>
    <property type="match status" value="1"/>
</dbReference>
<gene>
    <name evidence="8" type="ORF">LMG26841_01336</name>
</gene>
<evidence type="ECO:0000313" key="9">
    <source>
        <dbReference type="Proteomes" id="UP000494272"/>
    </source>
</evidence>
<dbReference type="SUPFAM" id="SSF46689">
    <property type="entry name" value="Homeodomain-like"/>
    <property type="match status" value="1"/>
</dbReference>
<evidence type="ECO:0000256" key="3">
    <source>
        <dbReference type="ARBA" id="ARBA00023125"/>
    </source>
</evidence>
<dbReference type="InterPro" id="IPR014710">
    <property type="entry name" value="RmlC-like_jellyroll"/>
</dbReference>
<feature type="compositionally biased region" description="Basic and acidic residues" evidence="6">
    <location>
        <begin position="17"/>
        <end position="27"/>
    </location>
</feature>
<dbReference type="PANTHER" id="PTHR11019">
    <property type="entry name" value="HTH-TYPE TRANSCRIPTIONAL REGULATOR NIMR"/>
    <property type="match status" value="1"/>
</dbReference>
<keyword evidence="1" id="KW-0678">Repressor</keyword>
<protein>
    <recommendedName>
        <fullName evidence="7">HTH araC/xylS-type domain-containing protein</fullName>
    </recommendedName>
</protein>
<dbReference type="GO" id="GO:0043565">
    <property type="term" value="F:sequence-specific DNA binding"/>
    <property type="evidence" value="ECO:0007669"/>
    <property type="project" value="InterPro"/>
</dbReference>
<feature type="domain" description="HTH araC/xylS-type" evidence="7">
    <location>
        <begin position="194"/>
        <end position="291"/>
    </location>
</feature>
<dbReference type="AlphaFoldDB" id="A0A6S7DSZ4"/>
<dbReference type="InterPro" id="IPR009057">
    <property type="entry name" value="Homeodomain-like_sf"/>
</dbReference>
<keyword evidence="3" id="KW-0238">DNA-binding</keyword>
<dbReference type="FunFam" id="1.10.10.60:FF:000132">
    <property type="entry name" value="AraC family transcriptional regulator"/>
    <property type="match status" value="1"/>
</dbReference>
<evidence type="ECO:0000256" key="5">
    <source>
        <dbReference type="ARBA" id="ARBA00023163"/>
    </source>
</evidence>
<dbReference type="Pfam" id="PF02311">
    <property type="entry name" value="AraC_binding"/>
    <property type="match status" value="1"/>
</dbReference>
<dbReference type="InterPro" id="IPR018062">
    <property type="entry name" value="HTH_AraC-typ_CS"/>
</dbReference>
<keyword evidence="5" id="KW-0804">Transcription</keyword>
<evidence type="ECO:0000256" key="2">
    <source>
        <dbReference type="ARBA" id="ARBA00023015"/>
    </source>
</evidence>
<dbReference type="Pfam" id="PF12833">
    <property type="entry name" value="HTH_18"/>
    <property type="match status" value="1"/>
</dbReference>
<dbReference type="SUPFAM" id="SSF51182">
    <property type="entry name" value="RmlC-like cupins"/>
    <property type="match status" value="1"/>
</dbReference>
<evidence type="ECO:0000256" key="6">
    <source>
        <dbReference type="SAM" id="MobiDB-lite"/>
    </source>
</evidence>
<dbReference type="Gene3D" id="2.60.120.10">
    <property type="entry name" value="Jelly Rolls"/>
    <property type="match status" value="1"/>
</dbReference>
<dbReference type="GO" id="GO:0003700">
    <property type="term" value="F:DNA-binding transcription factor activity"/>
    <property type="evidence" value="ECO:0007669"/>
    <property type="project" value="InterPro"/>
</dbReference>
<feature type="region of interest" description="Disordered" evidence="6">
    <location>
        <begin position="17"/>
        <end position="36"/>
    </location>
</feature>
<keyword evidence="4" id="KW-0010">Activator</keyword>
<dbReference type="Gene3D" id="1.10.10.60">
    <property type="entry name" value="Homeodomain-like"/>
    <property type="match status" value="1"/>
</dbReference>